<comment type="caution">
    <text evidence="2">The sequence shown here is derived from an EMBL/GenBank/DDBJ whole genome shotgun (WGS) entry which is preliminary data.</text>
</comment>
<dbReference type="Proteomes" id="UP000739538">
    <property type="component" value="Unassembled WGS sequence"/>
</dbReference>
<dbReference type="Gene3D" id="3.90.10.10">
    <property type="entry name" value="Cytochrome C3"/>
    <property type="match status" value="2"/>
</dbReference>
<dbReference type="PANTHER" id="PTHR35038">
    <property type="entry name" value="DISSIMILATORY SULFITE REDUCTASE SIRA"/>
    <property type="match status" value="1"/>
</dbReference>
<name>A0A956NBP0_UNCEI</name>
<protein>
    <recommendedName>
        <fullName evidence="4">Cytochrome c-552/4 domain-containing protein</fullName>
    </recommendedName>
</protein>
<gene>
    <name evidence="2" type="ORF">KDA27_02520</name>
</gene>
<evidence type="ECO:0000313" key="2">
    <source>
        <dbReference type="EMBL" id="MCA9754650.1"/>
    </source>
</evidence>
<dbReference type="SUPFAM" id="SSF48695">
    <property type="entry name" value="Multiheme cytochromes"/>
    <property type="match status" value="1"/>
</dbReference>
<dbReference type="AlphaFoldDB" id="A0A956NBP0"/>
<sequence>MEVWEKVLIDGTNGDAFLASVHGQIACTSCHGGSGSTSDKDEAHAGLVVRPSETSDGPCAECHFETSTMPNSLHGGLWGEKNLVAARYGAASFDDLPEGVKHGYGQNCAGCHTSCGDCHISRPPSVGGGFIRSHRFGSPDMGNQCTACHGSRVGAEYRGENEGIQADIHYLPGGKRCTFCHGAEELHGSGERYAHRLDVPNAPQCEDCHEPDFAHNKWHDRHWDELQCQVCHSQDYKSCNTCHAGTGLAEPSYIGYKIGKNPVPDKRRFEYVLLRHIPIAPDTYEAWGVPLLSNYEVEPSWKYAAPHNIQRWTTRTDVPEGAGCSSACHLTENGVDGFFLRQADLDAMSATEAEANRDLIVPNGNPLYWN</sequence>
<dbReference type="EMBL" id="JAGQHS010000007">
    <property type="protein sequence ID" value="MCA9754650.1"/>
    <property type="molecule type" value="Genomic_DNA"/>
</dbReference>
<evidence type="ECO:0000256" key="1">
    <source>
        <dbReference type="ARBA" id="ARBA00022729"/>
    </source>
</evidence>
<proteinExistence type="predicted"/>
<accession>A0A956NBP0</accession>
<evidence type="ECO:0008006" key="4">
    <source>
        <dbReference type="Google" id="ProtNLM"/>
    </source>
</evidence>
<reference evidence="2" key="2">
    <citation type="journal article" date="2021" name="Microbiome">
        <title>Successional dynamics and alternative stable states in a saline activated sludge microbial community over 9 years.</title>
        <authorList>
            <person name="Wang Y."/>
            <person name="Ye J."/>
            <person name="Ju F."/>
            <person name="Liu L."/>
            <person name="Boyd J.A."/>
            <person name="Deng Y."/>
            <person name="Parks D.H."/>
            <person name="Jiang X."/>
            <person name="Yin X."/>
            <person name="Woodcroft B.J."/>
            <person name="Tyson G.W."/>
            <person name="Hugenholtz P."/>
            <person name="Polz M.F."/>
            <person name="Zhang T."/>
        </authorList>
    </citation>
    <scope>NUCLEOTIDE SEQUENCE</scope>
    <source>
        <strain evidence="2">HKST-UBA02</strain>
    </source>
</reference>
<organism evidence="2 3">
    <name type="scientific">Eiseniibacteriota bacterium</name>
    <dbReference type="NCBI Taxonomy" id="2212470"/>
    <lineage>
        <taxon>Bacteria</taxon>
        <taxon>Candidatus Eiseniibacteriota</taxon>
    </lineage>
</organism>
<keyword evidence="1" id="KW-0732">Signal</keyword>
<dbReference type="InterPro" id="IPR036280">
    <property type="entry name" value="Multihaem_cyt_sf"/>
</dbReference>
<dbReference type="InterPro" id="IPR051829">
    <property type="entry name" value="Multiheme_Cytochr_ET"/>
</dbReference>
<reference evidence="2" key="1">
    <citation type="submission" date="2020-04" db="EMBL/GenBank/DDBJ databases">
        <authorList>
            <person name="Zhang T."/>
        </authorList>
    </citation>
    <scope>NUCLEOTIDE SEQUENCE</scope>
    <source>
        <strain evidence="2">HKST-UBA02</strain>
    </source>
</reference>
<evidence type="ECO:0000313" key="3">
    <source>
        <dbReference type="Proteomes" id="UP000739538"/>
    </source>
</evidence>